<comment type="caution">
    <text evidence="2">The sequence shown here is derived from an EMBL/GenBank/DDBJ whole genome shotgun (WGS) entry which is preliminary data.</text>
</comment>
<gene>
    <name evidence="2" type="ORF">PYW07_016171</name>
</gene>
<feature type="chain" id="PRO_5042149200" evidence="1">
    <location>
        <begin position="22"/>
        <end position="312"/>
    </location>
</feature>
<organism evidence="2 3">
    <name type="scientific">Mythimna separata</name>
    <name type="common">Oriental armyworm</name>
    <name type="synonym">Pseudaletia separata</name>
    <dbReference type="NCBI Taxonomy" id="271217"/>
    <lineage>
        <taxon>Eukaryota</taxon>
        <taxon>Metazoa</taxon>
        <taxon>Ecdysozoa</taxon>
        <taxon>Arthropoda</taxon>
        <taxon>Hexapoda</taxon>
        <taxon>Insecta</taxon>
        <taxon>Pterygota</taxon>
        <taxon>Neoptera</taxon>
        <taxon>Endopterygota</taxon>
        <taxon>Lepidoptera</taxon>
        <taxon>Glossata</taxon>
        <taxon>Ditrysia</taxon>
        <taxon>Noctuoidea</taxon>
        <taxon>Noctuidae</taxon>
        <taxon>Noctuinae</taxon>
        <taxon>Hadenini</taxon>
        <taxon>Mythimna</taxon>
    </lineage>
</organism>
<accession>A0AAD7YRE9</accession>
<feature type="signal peptide" evidence="1">
    <location>
        <begin position="1"/>
        <end position="21"/>
    </location>
</feature>
<dbReference type="AlphaFoldDB" id="A0AAD7YRE9"/>
<protein>
    <submittedName>
        <fullName evidence="2">Uncharacterized protein</fullName>
    </submittedName>
</protein>
<proteinExistence type="predicted"/>
<evidence type="ECO:0000313" key="2">
    <source>
        <dbReference type="EMBL" id="KAJ8725213.1"/>
    </source>
</evidence>
<evidence type="ECO:0000313" key="3">
    <source>
        <dbReference type="Proteomes" id="UP001231518"/>
    </source>
</evidence>
<sequence>MGSQVILIIYLGLSAIQIVSAQLWEFGSDNVPTAVLMTRYHGKFNFFQKEQIIQLAVPQCHVITFVKVQVNNYISSPTVYYNFKLNTVTLQYRYWQYSPSTYVIIAKARKDMTSLWRATKNLKRPKDHVPPLRKQDGSWARTDVQKATAFAEHQENVLTPLPSPDPDKDCDIAEYLQSPNHTFPTKSSLSAIQIVSAQVWEFGADNVPTAILVTRYPGKFSFFQKEQSVQLTVPQCHVITFVKVEVSNYISNPAVFYNHNTHTITLKYKYWQYSPSTYVILAKGVRQPDCHIRPAVDLASRVQVPLELQVFS</sequence>
<dbReference type="Proteomes" id="UP001231518">
    <property type="component" value="Chromosome 7"/>
</dbReference>
<evidence type="ECO:0000256" key="1">
    <source>
        <dbReference type="SAM" id="SignalP"/>
    </source>
</evidence>
<keyword evidence="1" id="KW-0732">Signal</keyword>
<name>A0AAD7YRE9_MYTSE</name>
<dbReference type="EMBL" id="JARGEI010000010">
    <property type="protein sequence ID" value="KAJ8725213.1"/>
    <property type="molecule type" value="Genomic_DNA"/>
</dbReference>
<reference evidence="2" key="1">
    <citation type="submission" date="2023-03" db="EMBL/GenBank/DDBJ databases">
        <title>Chromosome-level genomes of two armyworms, Mythimna separata and Mythimna loreyi, provide insights into the biosynthesis and reception of sex pheromones.</title>
        <authorList>
            <person name="Zhao H."/>
        </authorList>
    </citation>
    <scope>NUCLEOTIDE SEQUENCE</scope>
    <source>
        <strain evidence="2">BeijingLab</strain>
        <tissue evidence="2">Pupa</tissue>
    </source>
</reference>
<keyword evidence="3" id="KW-1185">Reference proteome</keyword>